<dbReference type="InterPro" id="IPR009057">
    <property type="entry name" value="Homeodomain-like_sf"/>
</dbReference>
<feature type="region of interest" description="Disordered" evidence="8">
    <location>
        <begin position="1"/>
        <end position="20"/>
    </location>
</feature>
<organism evidence="10">
    <name type="scientific">Convolutriloba longifissura</name>
    <name type="common">Red flatworm</name>
    <name type="synonym">Acoelomorph flatworm</name>
    <dbReference type="NCBI Taxonomy" id="536236"/>
    <lineage>
        <taxon>Eukaryota</taxon>
        <taxon>Metazoa</taxon>
        <taxon>Xenacoelomorpha</taxon>
        <taxon>Acoelomorpha</taxon>
        <taxon>Acoela</taxon>
        <taxon>Sagittiferidae</taxon>
        <taxon>Convolutriloba</taxon>
    </lineage>
</organism>
<dbReference type="CDD" id="cd00086">
    <property type="entry name" value="homeodomain"/>
    <property type="match status" value="1"/>
</dbReference>
<feature type="DNA-binding region" description="Homeobox" evidence="6">
    <location>
        <begin position="166"/>
        <end position="225"/>
    </location>
</feature>
<dbReference type="Gene3D" id="1.10.10.60">
    <property type="entry name" value="Homeodomain-like"/>
    <property type="match status" value="1"/>
</dbReference>
<keyword evidence="2" id="KW-0217">Developmental protein</keyword>
<dbReference type="InterPro" id="IPR017970">
    <property type="entry name" value="Homeobox_CS"/>
</dbReference>
<evidence type="ECO:0000256" key="8">
    <source>
        <dbReference type="SAM" id="MobiDB-lite"/>
    </source>
</evidence>
<dbReference type="PROSITE" id="PS00027">
    <property type="entry name" value="HOMEOBOX_1"/>
    <property type="match status" value="1"/>
</dbReference>
<evidence type="ECO:0000256" key="7">
    <source>
        <dbReference type="RuleBase" id="RU000682"/>
    </source>
</evidence>
<evidence type="ECO:0000256" key="4">
    <source>
        <dbReference type="ARBA" id="ARBA00023155"/>
    </source>
</evidence>
<keyword evidence="4 6" id="KW-0371">Homeobox</keyword>
<sequence>MTAAQMYHNQSNNSNSLQHGNTNQALQLTANSASVNGTNPVNWHFGFLPTTFDTRSMQSAAANLTHHATSAGSLKPTTGAAHVNDLSSAAVQYGQFKFQGSNPVLGSDSLMMVAAGADGGMNSLDLEGVGGESLTTCHDQISPASHVTTNGSKMFAWMSKRPPTDCKRTRTAYTRFQTLELEKEFHFNRYLTRRRRIEIANLLALTERQIKIWFQNRRMKWKKDNNLKSMSQVDAISTS</sequence>
<dbReference type="GO" id="GO:0009952">
    <property type="term" value="P:anterior/posterior pattern specification"/>
    <property type="evidence" value="ECO:0007669"/>
    <property type="project" value="TreeGrafter"/>
</dbReference>
<dbReference type="GO" id="GO:0000981">
    <property type="term" value="F:DNA-binding transcription factor activity, RNA polymerase II-specific"/>
    <property type="evidence" value="ECO:0007669"/>
    <property type="project" value="InterPro"/>
</dbReference>
<dbReference type="PROSITE" id="PS50071">
    <property type="entry name" value="HOMEOBOX_2"/>
    <property type="match status" value="1"/>
</dbReference>
<dbReference type="PANTHER" id="PTHR45659:SF4">
    <property type="entry name" value="HOMEOBOX PROTEIN ABDOMINAL-A"/>
    <property type="match status" value="1"/>
</dbReference>
<dbReference type="PANTHER" id="PTHR45659">
    <property type="entry name" value="HOMEOBOX PROTEIN HOX"/>
    <property type="match status" value="1"/>
</dbReference>
<evidence type="ECO:0000256" key="6">
    <source>
        <dbReference type="PROSITE-ProRule" id="PRU00108"/>
    </source>
</evidence>
<accession>C9EET8</accession>
<protein>
    <submittedName>
        <fullName evidence="10">Central class Hox protein</fullName>
    </submittedName>
</protein>
<dbReference type="SUPFAM" id="SSF46689">
    <property type="entry name" value="Homeodomain-like"/>
    <property type="match status" value="1"/>
</dbReference>
<comment type="subcellular location">
    <subcellularLocation>
        <location evidence="1 6 7">Nucleus</location>
    </subcellularLocation>
</comment>
<dbReference type="GO" id="GO:0000978">
    <property type="term" value="F:RNA polymerase II cis-regulatory region sequence-specific DNA binding"/>
    <property type="evidence" value="ECO:0007669"/>
    <property type="project" value="TreeGrafter"/>
</dbReference>
<feature type="domain" description="Homeobox" evidence="9">
    <location>
        <begin position="164"/>
        <end position="224"/>
    </location>
</feature>
<dbReference type="EMBL" id="GQ487530">
    <property type="protein sequence ID" value="ACV87740.1"/>
    <property type="molecule type" value="mRNA"/>
</dbReference>
<dbReference type="SMART" id="SM00389">
    <property type="entry name" value="HOX"/>
    <property type="match status" value="1"/>
</dbReference>
<dbReference type="PRINTS" id="PR00024">
    <property type="entry name" value="HOMEOBOX"/>
</dbReference>
<evidence type="ECO:0000256" key="3">
    <source>
        <dbReference type="ARBA" id="ARBA00023125"/>
    </source>
</evidence>
<dbReference type="AlphaFoldDB" id="C9EET8"/>
<dbReference type="GO" id="GO:0005634">
    <property type="term" value="C:nucleus"/>
    <property type="evidence" value="ECO:0007669"/>
    <property type="project" value="UniProtKB-SubCell"/>
</dbReference>
<keyword evidence="3 6" id="KW-0238">DNA-binding</keyword>
<evidence type="ECO:0000313" key="10">
    <source>
        <dbReference type="EMBL" id="ACV87740.1"/>
    </source>
</evidence>
<evidence type="ECO:0000256" key="5">
    <source>
        <dbReference type="ARBA" id="ARBA00023242"/>
    </source>
</evidence>
<dbReference type="InterPro" id="IPR050296">
    <property type="entry name" value="Antp_homeobox"/>
</dbReference>
<dbReference type="InterPro" id="IPR020479">
    <property type="entry name" value="HD_metazoa"/>
</dbReference>
<dbReference type="InterPro" id="IPR001356">
    <property type="entry name" value="HD"/>
</dbReference>
<keyword evidence="5 6" id="KW-0539">Nucleus</keyword>
<evidence type="ECO:0000259" key="9">
    <source>
        <dbReference type="PROSITE" id="PS50071"/>
    </source>
</evidence>
<proteinExistence type="evidence at transcript level"/>
<evidence type="ECO:0000256" key="1">
    <source>
        <dbReference type="ARBA" id="ARBA00004123"/>
    </source>
</evidence>
<evidence type="ECO:0000256" key="2">
    <source>
        <dbReference type="ARBA" id="ARBA00022473"/>
    </source>
</evidence>
<dbReference type="Pfam" id="PF00046">
    <property type="entry name" value="Homeodomain"/>
    <property type="match status" value="1"/>
</dbReference>
<reference evidence="10" key="1">
    <citation type="journal article" date="2009" name="BMC Biol.">
        <title>Coordinated spatial and temporal expression of Hox genes during embryogenesis in the acoel Convolutriloba longifissura.</title>
        <authorList>
            <person name="Hejnol A."/>
            <person name="Martindale M.Q."/>
        </authorList>
    </citation>
    <scope>NUCLEOTIDE SEQUENCE</scope>
</reference>
<name>C9EET8_CONLF</name>